<dbReference type="GO" id="GO:0016020">
    <property type="term" value="C:membrane"/>
    <property type="evidence" value="ECO:0007669"/>
    <property type="project" value="TreeGrafter"/>
</dbReference>
<evidence type="ECO:0000259" key="1">
    <source>
        <dbReference type="Pfam" id="PF23353"/>
    </source>
</evidence>
<dbReference type="GO" id="GO:0034464">
    <property type="term" value="C:BBSome"/>
    <property type="evidence" value="ECO:0007669"/>
    <property type="project" value="InterPro"/>
</dbReference>
<comment type="caution">
    <text evidence="2">The sequence shown here is derived from an EMBL/GenBank/DDBJ whole genome shotgun (WGS) entry which is preliminary data.</text>
</comment>
<keyword evidence="3" id="KW-1185">Reference proteome</keyword>
<organism evidence="2 3">
    <name type="scientific">Coregonus suidteri</name>
    <dbReference type="NCBI Taxonomy" id="861788"/>
    <lineage>
        <taxon>Eukaryota</taxon>
        <taxon>Metazoa</taxon>
        <taxon>Chordata</taxon>
        <taxon>Craniata</taxon>
        <taxon>Vertebrata</taxon>
        <taxon>Euteleostomi</taxon>
        <taxon>Actinopterygii</taxon>
        <taxon>Neopterygii</taxon>
        <taxon>Teleostei</taxon>
        <taxon>Protacanthopterygii</taxon>
        <taxon>Salmoniformes</taxon>
        <taxon>Salmonidae</taxon>
        <taxon>Coregoninae</taxon>
        <taxon>Coregonus</taxon>
    </lineage>
</organism>
<dbReference type="AlphaFoldDB" id="A0AAN8LXU6"/>
<reference evidence="2 3" key="1">
    <citation type="submission" date="2021-04" db="EMBL/GenBank/DDBJ databases">
        <authorList>
            <person name="De Guttry C."/>
            <person name="Zahm M."/>
            <person name="Klopp C."/>
            <person name="Cabau C."/>
            <person name="Louis A."/>
            <person name="Berthelot C."/>
            <person name="Parey E."/>
            <person name="Roest Crollius H."/>
            <person name="Montfort J."/>
            <person name="Robinson-Rechavi M."/>
            <person name="Bucao C."/>
            <person name="Bouchez O."/>
            <person name="Gislard M."/>
            <person name="Lluch J."/>
            <person name="Milhes M."/>
            <person name="Lampietro C."/>
            <person name="Lopez Roques C."/>
            <person name="Donnadieu C."/>
            <person name="Braasch I."/>
            <person name="Desvignes T."/>
            <person name="Postlethwait J."/>
            <person name="Bobe J."/>
            <person name="Wedekind C."/>
            <person name="Guiguen Y."/>
        </authorList>
    </citation>
    <scope>NUCLEOTIDE SEQUENCE [LARGE SCALE GENOMIC DNA]</scope>
    <source>
        <strain evidence="2">Cs_M1</strain>
        <tissue evidence="2">Blood</tissue>
    </source>
</reference>
<dbReference type="InterPro" id="IPR016616">
    <property type="entry name" value="Bardet-Biedl_syndrome_2_prot"/>
</dbReference>
<feature type="domain" description="BBS2 hairpin" evidence="1">
    <location>
        <begin position="2"/>
        <end position="70"/>
    </location>
</feature>
<proteinExistence type="predicted"/>
<dbReference type="InterPro" id="IPR055380">
    <property type="entry name" value="BBS2_hp_dom"/>
</dbReference>
<dbReference type="Pfam" id="PF23353">
    <property type="entry name" value="BBS2_hp"/>
    <property type="match status" value="1"/>
</dbReference>
<evidence type="ECO:0000313" key="3">
    <source>
        <dbReference type="Proteomes" id="UP001356427"/>
    </source>
</evidence>
<dbReference type="PANTHER" id="PTHR32465">
    <property type="entry name" value="BARDET-BIEDL SYNDROME 2 PROTEIN"/>
    <property type="match status" value="1"/>
</dbReference>
<evidence type="ECO:0000313" key="2">
    <source>
        <dbReference type="EMBL" id="KAK6318299.1"/>
    </source>
</evidence>
<name>A0AAN8LXU6_9TELE</name>
<dbReference type="GO" id="GO:0036064">
    <property type="term" value="C:ciliary basal body"/>
    <property type="evidence" value="ECO:0007669"/>
    <property type="project" value="TreeGrafter"/>
</dbReference>
<dbReference type="GO" id="GO:0043005">
    <property type="term" value="C:neuron projection"/>
    <property type="evidence" value="ECO:0007669"/>
    <property type="project" value="TreeGrafter"/>
</dbReference>
<protein>
    <recommendedName>
        <fullName evidence="1">BBS2 hairpin domain-containing protein</fullName>
    </recommendedName>
</protein>
<sequence>MLTAAIADHSNHIRNMLVQAEDARLMGDMRNMKKSYIELYDLNRDLINEYKIRSNNHNALLAYLKSANQAHSEGRETESTVRLQISYRNQMFPGLAVAL</sequence>
<accession>A0AAN8LXU6</accession>
<dbReference type="GO" id="GO:0031514">
    <property type="term" value="C:motile cilium"/>
    <property type="evidence" value="ECO:0007669"/>
    <property type="project" value="TreeGrafter"/>
</dbReference>
<dbReference type="GO" id="GO:1905515">
    <property type="term" value="P:non-motile cilium assembly"/>
    <property type="evidence" value="ECO:0007669"/>
    <property type="project" value="InterPro"/>
</dbReference>
<dbReference type="EMBL" id="JAGTTL010000009">
    <property type="protein sequence ID" value="KAK6318299.1"/>
    <property type="molecule type" value="Genomic_DNA"/>
</dbReference>
<dbReference type="Proteomes" id="UP001356427">
    <property type="component" value="Unassembled WGS sequence"/>
</dbReference>
<dbReference type="PANTHER" id="PTHR32465:SF0">
    <property type="entry name" value="BARDET-BIEDL SYNDROME 2 PROTEIN"/>
    <property type="match status" value="1"/>
</dbReference>
<gene>
    <name evidence="2" type="ORF">J4Q44_G00115900</name>
</gene>